<dbReference type="Gramene" id="rna13202">
    <property type="protein sequence ID" value="RHN65372.1"/>
    <property type="gene ID" value="gene13202"/>
</dbReference>
<proteinExistence type="predicted"/>
<accession>A0A396IIF7</accession>
<sequence length="61" mass="7054">MPRVQLGFNHLLPKRKGCLCREEGNLQKDFEMALEKAYVTSLGEVPSSILHPGRYFIFFLQ</sequence>
<dbReference type="AlphaFoldDB" id="A0A396IIF7"/>
<dbReference type="EMBL" id="PSQE01000003">
    <property type="protein sequence ID" value="RHN65372.1"/>
    <property type="molecule type" value="Genomic_DNA"/>
</dbReference>
<comment type="caution">
    <text evidence="1">The sequence shown here is derived from an EMBL/GenBank/DDBJ whole genome shotgun (WGS) entry which is preliminary data.</text>
</comment>
<protein>
    <submittedName>
        <fullName evidence="1">Uncharacterized protein</fullName>
    </submittedName>
</protein>
<reference evidence="2" key="1">
    <citation type="journal article" date="2018" name="Nat. Plants">
        <title>Whole-genome landscape of Medicago truncatula symbiotic genes.</title>
        <authorList>
            <person name="Pecrix Y."/>
            <person name="Staton S.E."/>
            <person name="Sallet E."/>
            <person name="Lelandais-Briere C."/>
            <person name="Moreau S."/>
            <person name="Carrere S."/>
            <person name="Blein T."/>
            <person name="Jardinaud M.F."/>
            <person name="Latrasse D."/>
            <person name="Zouine M."/>
            <person name="Zahm M."/>
            <person name="Kreplak J."/>
            <person name="Mayjonade B."/>
            <person name="Satge C."/>
            <person name="Perez M."/>
            <person name="Cauet S."/>
            <person name="Marande W."/>
            <person name="Chantry-Darmon C."/>
            <person name="Lopez-Roques C."/>
            <person name="Bouchez O."/>
            <person name="Berard A."/>
            <person name="Debelle F."/>
            <person name="Munos S."/>
            <person name="Bendahmane A."/>
            <person name="Berges H."/>
            <person name="Niebel A."/>
            <person name="Buitink J."/>
            <person name="Frugier F."/>
            <person name="Benhamed M."/>
            <person name="Crespi M."/>
            <person name="Gouzy J."/>
            <person name="Gamas P."/>
        </authorList>
    </citation>
    <scope>NUCLEOTIDE SEQUENCE [LARGE SCALE GENOMIC DNA]</scope>
    <source>
        <strain evidence="2">cv. Jemalong A17</strain>
    </source>
</reference>
<evidence type="ECO:0000313" key="2">
    <source>
        <dbReference type="Proteomes" id="UP000265566"/>
    </source>
</evidence>
<evidence type="ECO:0000313" key="1">
    <source>
        <dbReference type="EMBL" id="RHN65372.1"/>
    </source>
</evidence>
<dbReference type="Proteomes" id="UP000265566">
    <property type="component" value="Chromosome 3"/>
</dbReference>
<gene>
    <name evidence="1" type="ORF">MtrunA17_Chr3g0079181</name>
</gene>
<organism evidence="1 2">
    <name type="scientific">Medicago truncatula</name>
    <name type="common">Barrel medic</name>
    <name type="synonym">Medicago tribuloides</name>
    <dbReference type="NCBI Taxonomy" id="3880"/>
    <lineage>
        <taxon>Eukaryota</taxon>
        <taxon>Viridiplantae</taxon>
        <taxon>Streptophyta</taxon>
        <taxon>Embryophyta</taxon>
        <taxon>Tracheophyta</taxon>
        <taxon>Spermatophyta</taxon>
        <taxon>Magnoliopsida</taxon>
        <taxon>eudicotyledons</taxon>
        <taxon>Gunneridae</taxon>
        <taxon>Pentapetalae</taxon>
        <taxon>rosids</taxon>
        <taxon>fabids</taxon>
        <taxon>Fabales</taxon>
        <taxon>Fabaceae</taxon>
        <taxon>Papilionoideae</taxon>
        <taxon>50 kb inversion clade</taxon>
        <taxon>NPAAA clade</taxon>
        <taxon>Hologalegina</taxon>
        <taxon>IRL clade</taxon>
        <taxon>Trifolieae</taxon>
        <taxon>Medicago</taxon>
    </lineage>
</organism>
<name>A0A396IIF7_MEDTR</name>